<evidence type="ECO:0000313" key="10">
    <source>
        <dbReference type="Proteomes" id="UP001143400"/>
    </source>
</evidence>
<protein>
    <recommendedName>
        <fullName evidence="2">peptidoglycan lytic exotransglycosylase</fullName>
        <ecNumber evidence="2">4.2.2.n1</ecNumber>
    </recommendedName>
    <alternativeName>
        <fullName evidence="5">Murein hydrolase A</fullName>
    </alternativeName>
</protein>
<dbReference type="InterPro" id="IPR010611">
    <property type="entry name" value="3D_dom"/>
</dbReference>
<evidence type="ECO:0000259" key="6">
    <source>
        <dbReference type="SMART" id="SM00925"/>
    </source>
</evidence>
<dbReference type="Pfam" id="PF03562">
    <property type="entry name" value="MltA"/>
    <property type="match status" value="1"/>
</dbReference>
<dbReference type="EMBL" id="JAFBCY010000002">
    <property type="protein sequence ID" value="MBM7851846.1"/>
    <property type="molecule type" value="Genomic_DNA"/>
</dbReference>
<evidence type="ECO:0000256" key="2">
    <source>
        <dbReference type="ARBA" id="ARBA00012587"/>
    </source>
</evidence>
<gene>
    <name evidence="7" type="ORF">GCM10008170_09300</name>
    <name evidence="8" type="ORF">JOD31_002071</name>
</gene>
<dbReference type="RefSeq" id="WP_246482416.1">
    <property type="nucleotide sequence ID" value="NZ_BSFF01000001.1"/>
</dbReference>
<dbReference type="PANTHER" id="PTHR30124">
    <property type="entry name" value="MEMBRANE-BOUND LYTIC MUREIN TRANSGLYCOSYLASE A"/>
    <property type="match status" value="1"/>
</dbReference>
<reference evidence="8 9" key="2">
    <citation type="submission" date="2021-01" db="EMBL/GenBank/DDBJ databases">
        <title>Genomic Encyclopedia of Type Strains, Phase IV (KMG-IV): sequencing the most valuable type-strain genomes for metagenomic binning, comparative biology and taxonomic classification.</title>
        <authorList>
            <person name="Goeker M."/>
        </authorList>
    </citation>
    <scope>NUCLEOTIDE SEQUENCE [LARGE SCALE GENOMIC DNA]</scope>
    <source>
        <strain evidence="8 9">DSM 6130</strain>
    </source>
</reference>
<name>A0A9W6MRE4_9HYPH</name>
<dbReference type="EMBL" id="BSFF01000001">
    <property type="protein sequence ID" value="GLK54911.1"/>
    <property type="molecule type" value="Genomic_DNA"/>
</dbReference>
<dbReference type="Gene3D" id="2.40.40.10">
    <property type="entry name" value="RlpA-like domain"/>
    <property type="match status" value="1"/>
</dbReference>
<dbReference type="SMART" id="SM00925">
    <property type="entry name" value="MltA"/>
    <property type="match status" value="1"/>
</dbReference>
<dbReference type="EC" id="4.2.2.n1" evidence="2"/>
<evidence type="ECO:0000313" key="7">
    <source>
        <dbReference type="EMBL" id="GLK54911.1"/>
    </source>
</evidence>
<accession>A0A9W6MRE4</accession>
<reference evidence="7" key="3">
    <citation type="submission" date="2023-01" db="EMBL/GenBank/DDBJ databases">
        <authorList>
            <person name="Sun Q."/>
            <person name="Evtushenko L."/>
        </authorList>
    </citation>
    <scope>NUCLEOTIDE SEQUENCE</scope>
    <source>
        <strain evidence="7">VKM B-1606</strain>
    </source>
</reference>
<feature type="domain" description="Lytic transglycosylase MltA" evidence="6">
    <location>
        <begin position="120"/>
        <end position="277"/>
    </location>
</feature>
<dbReference type="Gene3D" id="2.40.240.50">
    <property type="entry name" value="Barwin-like endoglucanases"/>
    <property type="match status" value="1"/>
</dbReference>
<dbReference type="InterPro" id="IPR005300">
    <property type="entry name" value="MltA_B"/>
</dbReference>
<sequence>MAARAAAALAAGLLGATLLPDTGRAADAPLAPVSYAALDGWAADDHLAAFDAFRLSCRAIIDRLPPLRAALPPSQALQATCRAALDAPVEDDAAARGFFEERFTPVRAGRGILTGYYEPEVDGRVAPDATYDTPLLARPDDLVDLADGAARPEGVPDALTAARKTAEGHAPYPTRAEIEDGALGPRAKPLVWLTRIDAFFVHVQGSTRVRLADGRVVRIAYDGRNGRPFTPIGRLLVQRGEMAKDVASMQALRAWLGARPAEGRAIMRENASYIFFRIDESLTPDDGPRGAQAVPLKAGRSLAVDRTRWSYGMPVWIEGRLPTTVGGAALKRLVIAQDTGSAILGQARGDYFAGSGDEAGKVAGGMREQTEFVVLLPKADAAALPGAGPRP</sequence>
<evidence type="ECO:0000313" key="8">
    <source>
        <dbReference type="EMBL" id="MBM7851846.1"/>
    </source>
</evidence>
<evidence type="ECO:0000256" key="5">
    <source>
        <dbReference type="ARBA" id="ARBA00030918"/>
    </source>
</evidence>
<dbReference type="InterPro" id="IPR026044">
    <property type="entry name" value="MltA"/>
</dbReference>
<evidence type="ECO:0000313" key="9">
    <source>
        <dbReference type="Proteomes" id="UP000758856"/>
    </source>
</evidence>
<dbReference type="GO" id="GO:0009253">
    <property type="term" value="P:peptidoglycan catabolic process"/>
    <property type="evidence" value="ECO:0007669"/>
    <property type="project" value="TreeGrafter"/>
</dbReference>
<comment type="caution">
    <text evidence="7">The sequence shown here is derived from an EMBL/GenBank/DDBJ whole genome shotgun (WGS) entry which is preliminary data.</text>
</comment>
<dbReference type="InterPro" id="IPR036908">
    <property type="entry name" value="RlpA-like_sf"/>
</dbReference>
<dbReference type="GO" id="GO:0004553">
    <property type="term" value="F:hydrolase activity, hydrolyzing O-glycosyl compounds"/>
    <property type="evidence" value="ECO:0007669"/>
    <property type="project" value="InterPro"/>
</dbReference>
<keyword evidence="9" id="KW-1185">Reference proteome</keyword>
<evidence type="ECO:0000256" key="3">
    <source>
        <dbReference type="ARBA" id="ARBA00023239"/>
    </source>
</evidence>
<dbReference type="Proteomes" id="UP000758856">
    <property type="component" value="Unassembled WGS sequence"/>
</dbReference>
<dbReference type="Pfam" id="PF06725">
    <property type="entry name" value="3D"/>
    <property type="match status" value="1"/>
</dbReference>
<keyword evidence="4" id="KW-0961">Cell wall biogenesis/degradation</keyword>
<dbReference type="PIRSF" id="PIRSF019422">
    <property type="entry name" value="MltA"/>
    <property type="match status" value="1"/>
</dbReference>
<reference evidence="7" key="1">
    <citation type="journal article" date="2014" name="Int. J. Syst. Evol. Microbiol.">
        <title>Complete genome sequence of Corynebacterium casei LMG S-19264T (=DSM 44701T), isolated from a smear-ripened cheese.</title>
        <authorList>
            <consortium name="US DOE Joint Genome Institute (JGI-PGF)"/>
            <person name="Walter F."/>
            <person name="Albersmeier A."/>
            <person name="Kalinowski J."/>
            <person name="Ruckert C."/>
        </authorList>
    </citation>
    <scope>NUCLEOTIDE SEQUENCE</scope>
    <source>
        <strain evidence="7">VKM B-1606</strain>
    </source>
</reference>
<dbReference type="CDD" id="cd14668">
    <property type="entry name" value="mlta_B"/>
    <property type="match status" value="1"/>
</dbReference>
<dbReference type="PANTHER" id="PTHR30124:SF0">
    <property type="entry name" value="MEMBRANE-BOUND LYTIC MUREIN TRANSGLYCOSYLASE A"/>
    <property type="match status" value="1"/>
</dbReference>
<evidence type="ECO:0000256" key="4">
    <source>
        <dbReference type="ARBA" id="ARBA00023316"/>
    </source>
</evidence>
<dbReference type="GO" id="GO:0009254">
    <property type="term" value="P:peptidoglycan turnover"/>
    <property type="evidence" value="ECO:0007669"/>
    <property type="project" value="InterPro"/>
</dbReference>
<dbReference type="GO" id="GO:0008933">
    <property type="term" value="F:peptidoglycan lytic transglycosylase activity"/>
    <property type="evidence" value="ECO:0007669"/>
    <property type="project" value="TreeGrafter"/>
</dbReference>
<proteinExistence type="predicted"/>
<comment type="catalytic activity">
    <reaction evidence="1">
        <text>Exolytic cleavage of the (1-&gt;4)-beta-glycosidic linkage between N-acetylmuramic acid (MurNAc) and N-acetylglucosamine (GlcNAc) residues in peptidoglycan, from either the reducing or the non-reducing ends of the peptidoglycan chains, with concomitant formation of a 1,6-anhydrobond in the MurNAc residue.</text>
        <dbReference type="EC" id="4.2.2.n1"/>
    </reaction>
</comment>
<evidence type="ECO:0000256" key="1">
    <source>
        <dbReference type="ARBA" id="ARBA00001420"/>
    </source>
</evidence>
<dbReference type="CDD" id="cd14485">
    <property type="entry name" value="mltA_like_LT_A"/>
    <property type="match status" value="1"/>
</dbReference>
<dbReference type="GO" id="GO:0019867">
    <property type="term" value="C:outer membrane"/>
    <property type="evidence" value="ECO:0007669"/>
    <property type="project" value="InterPro"/>
</dbReference>
<keyword evidence="3" id="KW-0456">Lyase</keyword>
<dbReference type="SUPFAM" id="SSF50685">
    <property type="entry name" value="Barwin-like endoglucanases"/>
    <property type="match status" value="1"/>
</dbReference>
<dbReference type="GO" id="GO:0071555">
    <property type="term" value="P:cell wall organization"/>
    <property type="evidence" value="ECO:0007669"/>
    <property type="project" value="UniProtKB-KW"/>
</dbReference>
<organism evidence="7 10">
    <name type="scientific">Methylopila capsulata</name>
    <dbReference type="NCBI Taxonomy" id="61654"/>
    <lineage>
        <taxon>Bacteria</taxon>
        <taxon>Pseudomonadati</taxon>
        <taxon>Pseudomonadota</taxon>
        <taxon>Alphaproteobacteria</taxon>
        <taxon>Hyphomicrobiales</taxon>
        <taxon>Methylopilaceae</taxon>
        <taxon>Methylopila</taxon>
    </lineage>
</organism>
<dbReference type="Proteomes" id="UP001143400">
    <property type="component" value="Unassembled WGS sequence"/>
</dbReference>
<dbReference type="AlphaFoldDB" id="A0A9W6MRE4"/>